<feature type="domain" description="BHLH" evidence="6">
    <location>
        <begin position="27"/>
        <end position="79"/>
    </location>
</feature>
<gene>
    <name evidence="8" type="ORF">LIER_12093</name>
</gene>
<dbReference type="AlphaFoldDB" id="A0AAV3PSE1"/>
<evidence type="ECO:0000256" key="5">
    <source>
        <dbReference type="SAM" id="Coils"/>
    </source>
</evidence>
<dbReference type="GO" id="GO:0005634">
    <property type="term" value="C:nucleus"/>
    <property type="evidence" value="ECO:0007669"/>
    <property type="project" value="UniProtKB-SubCell"/>
</dbReference>
<dbReference type="PROSITE" id="PS50888">
    <property type="entry name" value="BHLH"/>
    <property type="match status" value="1"/>
</dbReference>
<dbReference type="SMART" id="SM00353">
    <property type="entry name" value="HLH"/>
    <property type="match status" value="1"/>
</dbReference>
<evidence type="ECO:0000256" key="3">
    <source>
        <dbReference type="ARBA" id="ARBA00023163"/>
    </source>
</evidence>
<dbReference type="InterPro" id="IPR002912">
    <property type="entry name" value="ACT_dom"/>
</dbReference>
<keyword evidence="4" id="KW-0539">Nucleus</keyword>
<dbReference type="CDD" id="cd11393">
    <property type="entry name" value="bHLH_AtbHLH_like"/>
    <property type="match status" value="1"/>
</dbReference>
<sequence length="192" mass="21770">MGDFTDFLQLGSQIMTNVNKISSLRSIDERVNLKKERVRREKMAEMFTELQALVPSNYMIQKKTRETTVMDAIEYIKFLEEEKKSLEDLKKMKEMGAKSKPLLSECSSNRSACASSVNVSVSNGVAFFGIELPSKRGLVTEVFRVFERYQAEVLAANIGTNDHQFLRLSATVLLENIGGDCIEKIKREMLSL</sequence>
<dbReference type="Proteomes" id="UP001454036">
    <property type="component" value="Unassembled WGS sequence"/>
</dbReference>
<dbReference type="GO" id="GO:0003700">
    <property type="term" value="F:DNA-binding transcription factor activity"/>
    <property type="evidence" value="ECO:0007669"/>
    <property type="project" value="InterPro"/>
</dbReference>
<accession>A0AAV3PSE1</accession>
<dbReference type="Pfam" id="PF00010">
    <property type="entry name" value="HLH"/>
    <property type="match status" value="1"/>
</dbReference>
<feature type="domain" description="ACT" evidence="7">
    <location>
        <begin position="127"/>
        <end position="192"/>
    </location>
</feature>
<evidence type="ECO:0000313" key="9">
    <source>
        <dbReference type="Proteomes" id="UP001454036"/>
    </source>
</evidence>
<evidence type="ECO:0000256" key="4">
    <source>
        <dbReference type="ARBA" id="ARBA00023242"/>
    </source>
</evidence>
<dbReference type="InterPro" id="IPR036638">
    <property type="entry name" value="HLH_DNA-bd_sf"/>
</dbReference>
<dbReference type="PROSITE" id="PS51671">
    <property type="entry name" value="ACT"/>
    <property type="match status" value="1"/>
</dbReference>
<organism evidence="8 9">
    <name type="scientific">Lithospermum erythrorhizon</name>
    <name type="common">Purple gromwell</name>
    <name type="synonym">Lithospermum officinale var. erythrorhizon</name>
    <dbReference type="NCBI Taxonomy" id="34254"/>
    <lineage>
        <taxon>Eukaryota</taxon>
        <taxon>Viridiplantae</taxon>
        <taxon>Streptophyta</taxon>
        <taxon>Embryophyta</taxon>
        <taxon>Tracheophyta</taxon>
        <taxon>Spermatophyta</taxon>
        <taxon>Magnoliopsida</taxon>
        <taxon>eudicotyledons</taxon>
        <taxon>Gunneridae</taxon>
        <taxon>Pentapetalae</taxon>
        <taxon>asterids</taxon>
        <taxon>lamiids</taxon>
        <taxon>Boraginales</taxon>
        <taxon>Boraginaceae</taxon>
        <taxon>Boraginoideae</taxon>
        <taxon>Lithospermeae</taxon>
        <taxon>Lithospermum</taxon>
    </lineage>
</organism>
<keyword evidence="5" id="KW-0175">Coiled coil</keyword>
<protein>
    <recommendedName>
        <fullName evidence="10">BHLH domain-containing protein</fullName>
    </recommendedName>
</protein>
<keyword evidence="3" id="KW-0804">Transcription</keyword>
<evidence type="ECO:0008006" key="10">
    <source>
        <dbReference type="Google" id="ProtNLM"/>
    </source>
</evidence>
<dbReference type="GO" id="GO:0009960">
    <property type="term" value="P:endosperm development"/>
    <property type="evidence" value="ECO:0007669"/>
    <property type="project" value="InterPro"/>
</dbReference>
<evidence type="ECO:0000256" key="2">
    <source>
        <dbReference type="ARBA" id="ARBA00023015"/>
    </source>
</evidence>
<evidence type="ECO:0000259" key="7">
    <source>
        <dbReference type="PROSITE" id="PS51671"/>
    </source>
</evidence>
<reference evidence="8 9" key="1">
    <citation type="submission" date="2024-01" db="EMBL/GenBank/DDBJ databases">
        <title>The complete chloroplast genome sequence of Lithospermum erythrorhizon: insights into the phylogenetic relationship among Boraginaceae species and the maternal lineages of purple gromwells.</title>
        <authorList>
            <person name="Okada T."/>
            <person name="Watanabe K."/>
        </authorList>
    </citation>
    <scope>NUCLEOTIDE SEQUENCE [LARGE SCALE GENOMIC DNA]</scope>
</reference>
<dbReference type="Gene3D" id="4.10.280.10">
    <property type="entry name" value="Helix-loop-helix DNA-binding domain"/>
    <property type="match status" value="1"/>
</dbReference>
<comment type="caution">
    <text evidence="8">The sequence shown here is derived from an EMBL/GenBank/DDBJ whole genome shotgun (WGS) entry which is preliminary data.</text>
</comment>
<comment type="subcellular location">
    <subcellularLocation>
        <location evidence="1">Nucleus</location>
    </subcellularLocation>
</comment>
<evidence type="ECO:0000313" key="8">
    <source>
        <dbReference type="EMBL" id="GAA0153986.1"/>
    </source>
</evidence>
<dbReference type="GO" id="GO:0046983">
    <property type="term" value="F:protein dimerization activity"/>
    <property type="evidence" value="ECO:0007669"/>
    <property type="project" value="InterPro"/>
</dbReference>
<keyword evidence="9" id="KW-1185">Reference proteome</keyword>
<evidence type="ECO:0000259" key="6">
    <source>
        <dbReference type="PROSITE" id="PS50888"/>
    </source>
</evidence>
<dbReference type="EMBL" id="BAABME010002291">
    <property type="protein sequence ID" value="GAA0153986.1"/>
    <property type="molecule type" value="Genomic_DNA"/>
</dbReference>
<dbReference type="InterPro" id="IPR011598">
    <property type="entry name" value="bHLH_dom"/>
</dbReference>
<dbReference type="SUPFAM" id="SSF47459">
    <property type="entry name" value="HLH, helix-loop-helix DNA-binding domain"/>
    <property type="match status" value="1"/>
</dbReference>
<dbReference type="InterPro" id="IPR045239">
    <property type="entry name" value="bHLH95_bHLH"/>
</dbReference>
<proteinExistence type="predicted"/>
<dbReference type="PANTHER" id="PTHR46772">
    <property type="entry name" value="BHLH DOMAIN-CONTAINING PROTEIN"/>
    <property type="match status" value="1"/>
</dbReference>
<name>A0AAV3PSE1_LITER</name>
<feature type="coiled-coil region" evidence="5">
    <location>
        <begin position="69"/>
        <end position="96"/>
    </location>
</feature>
<evidence type="ECO:0000256" key="1">
    <source>
        <dbReference type="ARBA" id="ARBA00004123"/>
    </source>
</evidence>
<keyword evidence="2" id="KW-0805">Transcription regulation</keyword>
<dbReference type="PANTHER" id="PTHR46772:SF6">
    <property type="entry name" value="BHLH DOMAIN-CONTAINING PROTEIN"/>
    <property type="match status" value="1"/>
</dbReference>
<dbReference type="InterPro" id="IPR044278">
    <property type="entry name" value="BHLH95-like"/>
</dbReference>